<dbReference type="SUPFAM" id="SSF54001">
    <property type="entry name" value="Cysteine proteinases"/>
    <property type="match status" value="1"/>
</dbReference>
<dbReference type="Gene3D" id="3.10.620.30">
    <property type="match status" value="1"/>
</dbReference>
<keyword evidence="3" id="KW-1185">Reference proteome</keyword>
<dbReference type="KEGG" id="nae:BHE16_01365"/>
<dbReference type="SMART" id="SM00460">
    <property type="entry name" value="TGc"/>
    <property type="match status" value="1"/>
</dbReference>
<dbReference type="PANTHER" id="PTHR33490:SF12">
    <property type="entry name" value="BLL5557 PROTEIN"/>
    <property type="match status" value="1"/>
</dbReference>
<evidence type="ECO:0000313" key="2">
    <source>
        <dbReference type="EMBL" id="APF39890.1"/>
    </source>
</evidence>
<dbReference type="RefSeq" id="WP_071893365.1">
    <property type="nucleotide sequence ID" value="NZ_CP018135.1"/>
</dbReference>
<protein>
    <submittedName>
        <fullName evidence="2">Transglutaminase</fullName>
    </submittedName>
</protein>
<dbReference type="PANTHER" id="PTHR33490">
    <property type="entry name" value="BLR5614 PROTEIN-RELATED"/>
    <property type="match status" value="1"/>
</dbReference>
<dbReference type="AlphaFoldDB" id="A0A1L2ZL10"/>
<dbReference type="STRING" id="556325.BHE16_01365"/>
<evidence type="ECO:0000313" key="3">
    <source>
        <dbReference type="Proteomes" id="UP000183530"/>
    </source>
</evidence>
<accession>A0A1L2ZL10</accession>
<dbReference type="OrthoDB" id="5438043at2"/>
<dbReference type="Gene3D" id="2.60.40.2250">
    <property type="match status" value="1"/>
</dbReference>
<dbReference type="Proteomes" id="UP000183530">
    <property type="component" value="Chromosome"/>
</dbReference>
<gene>
    <name evidence="2" type="ORF">BHE16_01365</name>
</gene>
<dbReference type="InterPro" id="IPR002931">
    <property type="entry name" value="Transglutaminase-like"/>
</dbReference>
<reference evidence="2 3" key="1">
    <citation type="submission" date="2016-11" db="EMBL/GenBank/DDBJ databases">
        <title>Genome sequencing of Zhihengliuella aestuarii B18 antagonistic to Plasmodiophora brassicae.</title>
        <authorList>
            <person name="Luo Y."/>
        </authorList>
    </citation>
    <scope>NUCLEOTIDE SEQUENCE [LARGE SCALE GENOMIC DNA]</scope>
    <source>
        <strain evidence="2 3">B18</strain>
    </source>
</reference>
<feature type="domain" description="Transglutaminase-like" evidence="1">
    <location>
        <begin position="152"/>
        <end position="212"/>
    </location>
</feature>
<organism evidence="2 3">
    <name type="scientific">Neomicrococcus aestuarii</name>
    <dbReference type="NCBI Taxonomy" id="556325"/>
    <lineage>
        <taxon>Bacteria</taxon>
        <taxon>Bacillati</taxon>
        <taxon>Actinomycetota</taxon>
        <taxon>Actinomycetes</taxon>
        <taxon>Micrococcales</taxon>
        <taxon>Micrococcaceae</taxon>
        <taxon>Neomicrococcus</taxon>
    </lineage>
</organism>
<dbReference type="InterPro" id="IPR038765">
    <property type="entry name" value="Papain-like_cys_pep_sf"/>
</dbReference>
<name>A0A1L2ZL10_9MICC</name>
<dbReference type="Pfam" id="PF01841">
    <property type="entry name" value="Transglut_core"/>
    <property type="match status" value="1"/>
</dbReference>
<evidence type="ECO:0000259" key="1">
    <source>
        <dbReference type="SMART" id="SM00460"/>
    </source>
</evidence>
<dbReference type="EMBL" id="CP018135">
    <property type="protein sequence ID" value="APF39890.1"/>
    <property type="molecule type" value="Genomic_DNA"/>
</dbReference>
<sequence length="268" mass="29501">MKRTVSAHLIATAQPDTKLVYAIAPVKDPGYDSFEEELIATIDGKPLEVTEVADFHGGRFHVVETEEGGVIQIDYAATIVGQANVPVVEEADLIRYIRPSRYCESDTLFSTSIANFGQMTGKELFNAARNWVNQELAYVSGSSRATDSAVNTLLARRGVCRDYSHLLISMLRARNVPARMVAVYAPQLDPMDFHAVVEAYIDGEWRVADATGLAPRQGFVRIATGEDATDTAFLSTVRGSIIFNKMRVTAEIDEELTDPSLEELVVLR</sequence>
<proteinExistence type="predicted"/>